<organism evidence="2 3">
    <name type="scientific">Halalkalibacter alkalisediminis</name>
    <dbReference type="NCBI Taxonomy" id="935616"/>
    <lineage>
        <taxon>Bacteria</taxon>
        <taxon>Bacillati</taxon>
        <taxon>Bacillota</taxon>
        <taxon>Bacilli</taxon>
        <taxon>Bacillales</taxon>
        <taxon>Bacillaceae</taxon>
        <taxon>Halalkalibacter</taxon>
    </lineage>
</organism>
<dbReference type="SUPFAM" id="SSF52266">
    <property type="entry name" value="SGNH hydrolase"/>
    <property type="match status" value="1"/>
</dbReference>
<dbReference type="GO" id="GO:0016787">
    <property type="term" value="F:hydrolase activity"/>
    <property type="evidence" value="ECO:0007669"/>
    <property type="project" value="UniProtKB-KW"/>
</dbReference>
<dbReference type="Gene3D" id="3.40.50.1110">
    <property type="entry name" value="SGNH hydrolase"/>
    <property type="match status" value="1"/>
</dbReference>
<keyword evidence="1" id="KW-0472">Membrane</keyword>
<dbReference type="CDD" id="cd00229">
    <property type="entry name" value="SGNH_hydrolase"/>
    <property type="match status" value="1"/>
</dbReference>
<dbReference type="EMBL" id="JBHLTR010000013">
    <property type="protein sequence ID" value="MFC0559230.1"/>
    <property type="molecule type" value="Genomic_DNA"/>
</dbReference>
<evidence type="ECO:0000256" key="1">
    <source>
        <dbReference type="SAM" id="Phobius"/>
    </source>
</evidence>
<dbReference type="RefSeq" id="WP_273842049.1">
    <property type="nucleotide sequence ID" value="NZ_JAQQWT010000004.1"/>
</dbReference>
<proteinExistence type="predicted"/>
<evidence type="ECO:0000313" key="3">
    <source>
        <dbReference type="Proteomes" id="UP001589833"/>
    </source>
</evidence>
<accession>A0ABV6NEQ3</accession>
<evidence type="ECO:0000313" key="2">
    <source>
        <dbReference type="EMBL" id="MFC0559230.1"/>
    </source>
</evidence>
<reference evidence="2 3" key="1">
    <citation type="submission" date="2024-09" db="EMBL/GenBank/DDBJ databases">
        <authorList>
            <person name="Sun Q."/>
            <person name="Mori K."/>
        </authorList>
    </citation>
    <scope>NUCLEOTIDE SEQUENCE [LARGE SCALE GENOMIC DNA]</scope>
    <source>
        <strain evidence="2 3">NCAIM B.02301</strain>
    </source>
</reference>
<name>A0ABV6NEQ3_9BACI</name>
<gene>
    <name evidence="2" type="ORF">ACFFH4_09245</name>
</gene>
<comment type="caution">
    <text evidence="2">The sequence shown here is derived from an EMBL/GenBank/DDBJ whole genome shotgun (WGS) entry which is preliminary data.</text>
</comment>
<protein>
    <submittedName>
        <fullName evidence="2">SGNH/GDSL hydrolase family protein</fullName>
    </submittedName>
</protein>
<keyword evidence="3" id="KW-1185">Reference proteome</keyword>
<dbReference type="Proteomes" id="UP001589833">
    <property type="component" value="Unassembled WGS sequence"/>
</dbReference>
<keyword evidence="2" id="KW-0378">Hydrolase</keyword>
<feature type="transmembrane region" description="Helical" evidence="1">
    <location>
        <begin position="5"/>
        <end position="24"/>
    </location>
</feature>
<keyword evidence="1" id="KW-1133">Transmembrane helix</keyword>
<keyword evidence="1" id="KW-0812">Transmembrane</keyword>
<dbReference type="InterPro" id="IPR036514">
    <property type="entry name" value="SGNH_hydro_sf"/>
</dbReference>
<sequence length="254" mass="29006">MKNILYYSTIIVSVAAIIVGYGHYQSKIASTVVEAQTALTSDESDNETRQTDNQQKVGGLIEDLIKKKNEKDEISLTVLGSSSLSSVKYAESWPKLLAADLQPLLPEHDFLLTVVDVDKATSEVVLEARYLETVINSKPDLLVVEPFIHNDFNQVSFKDSINHIDKIMKKLQKELPDTKIIFMPTSPIPDDDEFQEYVQDLKTALLDHNYTYADHWNSWPSQDDKKIETYIQNNKPNKKGHELLAEFMRDYLIK</sequence>